<proteinExistence type="predicted"/>
<feature type="compositionally biased region" description="Polar residues" evidence="1">
    <location>
        <begin position="67"/>
        <end position="84"/>
    </location>
</feature>
<comment type="caution">
    <text evidence="2">The sequence shown here is derived from an EMBL/GenBank/DDBJ whole genome shotgun (WGS) entry which is preliminary data.</text>
</comment>
<accession>A0ABX0TZS4</accession>
<feature type="region of interest" description="Disordered" evidence="1">
    <location>
        <begin position="63"/>
        <end position="84"/>
    </location>
</feature>
<protein>
    <submittedName>
        <fullName evidence="2">Uncharacterized protein</fullName>
    </submittedName>
</protein>
<reference evidence="2 3" key="1">
    <citation type="submission" date="2020-03" db="EMBL/GenBank/DDBJ databases">
        <title>Genomic Encyclopedia of Type Strains, Phase III (KMG-III): the genomes of soil and plant-associated and newly described type strains.</title>
        <authorList>
            <person name="Whitman W."/>
        </authorList>
    </citation>
    <scope>NUCLEOTIDE SEQUENCE [LARGE SCALE GENOMIC DNA]</scope>
    <source>
        <strain evidence="2 3">CECT 8804</strain>
    </source>
</reference>
<sequence length="112" mass="11833">MSGIAGNLRALLGQRVAARDQVAAAGAFKRIAMKIVQIHRDAVAVNIVPWPLADAIARIDRGRTGARSHTQISPPRPSAQTGRSSKFLAMSVGTFNTPKIAAMAQADTADEE</sequence>
<keyword evidence="3" id="KW-1185">Reference proteome</keyword>
<gene>
    <name evidence="2" type="ORF">FHS31_002882</name>
</gene>
<organism evidence="2 3">
    <name type="scientific">Sphingomonas vulcanisoli</name>
    <dbReference type="NCBI Taxonomy" id="1658060"/>
    <lineage>
        <taxon>Bacteria</taxon>
        <taxon>Pseudomonadati</taxon>
        <taxon>Pseudomonadota</taxon>
        <taxon>Alphaproteobacteria</taxon>
        <taxon>Sphingomonadales</taxon>
        <taxon>Sphingomonadaceae</taxon>
        <taxon>Sphingomonas</taxon>
    </lineage>
</organism>
<dbReference type="Proteomes" id="UP000727456">
    <property type="component" value="Unassembled WGS sequence"/>
</dbReference>
<name>A0ABX0TZS4_9SPHN</name>
<dbReference type="EMBL" id="JAAOZC010000009">
    <property type="protein sequence ID" value="NIJ09250.1"/>
    <property type="molecule type" value="Genomic_DNA"/>
</dbReference>
<evidence type="ECO:0000313" key="2">
    <source>
        <dbReference type="EMBL" id="NIJ09250.1"/>
    </source>
</evidence>
<evidence type="ECO:0000256" key="1">
    <source>
        <dbReference type="SAM" id="MobiDB-lite"/>
    </source>
</evidence>
<evidence type="ECO:0000313" key="3">
    <source>
        <dbReference type="Proteomes" id="UP000727456"/>
    </source>
</evidence>